<feature type="domain" description="ABC-2 type transporter transmembrane" evidence="7">
    <location>
        <begin position="3"/>
        <end position="130"/>
    </location>
</feature>
<name>A0A540KFZ0_MALBA</name>
<dbReference type="GO" id="GO:0016020">
    <property type="term" value="C:membrane"/>
    <property type="evidence" value="ECO:0007669"/>
    <property type="project" value="UniProtKB-SubCell"/>
</dbReference>
<dbReference type="EMBL" id="VIEB01001326">
    <property type="protein sequence ID" value="TQD73131.1"/>
    <property type="molecule type" value="Genomic_DNA"/>
</dbReference>
<keyword evidence="2" id="KW-0813">Transport</keyword>
<dbReference type="AlphaFoldDB" id="A0A540KFZ0"/>
<dbReference type="PANTHER" id="PTHR48041">
    <property type="entry name" value="ABC TRANSPORTER G FAMILY MEMBER 28"/>
    <property type="match status" value="1"/>
</dbReference>
<accession>A0A540KFZ0</accession>
<keyword evidence="4 6" id="KW-1133">Transmembrane helix</keyword>
<keyword evidence="9" id="KW-1185">Reference proteome</keyword>
<evidence type="ECO:0000259" key="7">
    <source>
        <dbReference type="Pfam" id="PF01061"/>
    </source>
</evidence>
<dbReference type="Proteomes" id="UP000315295">
    <property type="component" value="Unassembled WGS sequence"/>
</dbReference>
<sequence>MNETSKGAYRVSSYVIANTLIFLPFLLMVCFLFTAPVYWLVGLRRDVDAFLYFSLVVWMVLLMSNSVVACFSALVPNFIMGSSLISGLMGSFFLFSGYFISKDRLPSYWIFMHYLSLFKYPFDCFIINEYGGEQGRRCIQQIGNEGCNLFGDVFLRQQGLKEAQKWSNLGVMLMLQK</sequence>
<evidence type="ECO:0000256" key="5">
    <source>
        <dbReference type="ARBA" id="ARBA00023136"/>
    </source>
</evidence>
<feature type="transmembrane region" description="Helical" evidence="6">
    <location>
        <begin position="80"/>
        <end position="100"/>
    </location>
</feature>
<keyword evidence="5 6" id="KW-0472">Membrane</keyword>
<protein>
    <recommendedName>
        <fullName evidence="7">ABC-2 type transporter transmembrane domain-containing protein</fullName>
    </recommendedName>
</protein>
<reference evidence="8 9" key="1">
    <citation type="journal article" date="2019" name="G3 (Bethesda)">
        <title>Sequencing of a Wild Apple (Malus baccata) Genome Unravels the Differences Between Cultivated and Wild Apple Species Regarding Disease Resistance and Cold Tolerance.</title>
        <authorList>
            <person name="Chen X."/>
        </authorList>
    </citation>
    <scope>NUCLEOTIDE SEQUENCE [LARGE SCALE GENOMIC DNA]</scope>
    <source>
        <strain evidence="9">cv. Shandingzi</strain>
        <tissue evidence="8">Leaves</tissue>
    </source>
</reference>
<evidence type="ECO:0000256" key="4">
    <source>
        <dbReference type="ARBA" id="ARBA00022989"/>
    </source>
</evidence>
<gene>
    <name evidence="8" type="ORF">C1H46_041334</name>
</gene>
<feature type="transmembrane region" description="Helical" evidence="6">
    <location>
        <begin position="20"/>
        <end position="41"/>
    </location>
</feature>
<comment type="subcellular location">
    <subcellularLocation>
        <location evidence="1">Membrane</location>
        <topology evidence="1">Multi-pass membrane protein</topology>
    </subcellularLocation>
</comment>
<proteinExistence type="predicted"/>
<evidence type="ECO:0000256" key="1">
    <source>
        <dbReference type="ARBA" id="ARBA00004141"/>
    </source>
</evidence>
<organism evidence="8 9">
    <name type="scientific">Malus baccata</name>
    <name type="common">Siberian crab apple</name>
    <name type="synonym">Pyrus baccata</name>
    <dbReference type="NCBI Taxonomy" id="106549"/>
    <lineage>
        <taxon>Eukaryota</taxon>
        <taxon>Viridiplantae</taxon>
        <taxon>Streptophyta</taxon>
        <taxon>Embryophyta</taxon>
        <taxon>Tracheophyta</taxon>
        <taxon>Spermatophyta</taxon>
        <taxon>Magnoliopsida</taxon>
        <taxon>eudicotyledons</taxon>
        <taxon>Gunneridae</taxon>
        <taxon>Pentapetalae</taxon>
        <taxon>rosids</taxon>
        <taxon>fabids</taxon>
        <taxon>Rosales</taxon>
        <taxon>Rosaceae</taxon>
        <taxon>Amygdaloideae</taxon>
        <taxon>Maleae</taxon>
        <taxon>Malus</taxon>
    </lineage>
</organism>
<evidence type="ECO:0000313" key="8">
    <source>
        <dbReference type="EMBL" id="TQD73131.1"/>
    </source>
</evidence>
<feature type="transmembrane region" description="Helical" evidence="6">
    <location>
        <begin position="50"/>
        <end position="74"/>
    </location>
</feature>
<dbReference type="PANTHER" id="PTHR48041:SF53">
    <property type="entry name" value="ABC TRANSPORTER G FAMILY MEMBER 10"/>
    <property type="match status" value="1"/>
</dbReference>
<dbReference type="InterPro" id="IPR013525">
    <property type="entry name" value="ABC2_TM"/>
</dbReference>
<evidence type="ECO:0000256" key="3">
    <source>
        <dbReference type="ARBA" id="ARBA00022692"/>
    </source>
</evidence>
<dbReference type="GO" id="GO:0140359">
    <property type="term" value="F:ABC-type transporter activity"/>
    <property type="evidence" value="ECO:0007669"/>
    <property type="project" value="InterPro"/>
</dbReference>
<dbReference type="InterPro" id="IPR050352">
    <property type="entry name" value="ABCG_transporters"/>
</dbReference>
<evidence type="ECO:0000256" key="6">
    <source>
        <dbReference type="SAM" id="Phobius"/>
    </source>
</evidence>
<dbReference type="Pfam" id="PF01061">
    <property type="entry name" value="ABC2_membrane"/>
    <property type="match status" value="1"/>
</dbReference>
<comment type="caution">
    <text evidence="8">The sequence shown here is derived from an EMBL/GenBank/DDBJ whole genome shotgun (WGS) entry which is preliminary data.</text>
</comment>
<keyword evidence="3 6" id="KW-0812">Transmembrane</keyword>
<dbReference type="STRING" id="106549.A0A540KFZ0"/>
<evidence type="ECO:0000256" key="2">
    <source>
        <dbReference type="ARBA" id="ARBA00022448"/>
    </source>
</evidence>
<evidence type="ECO:0000313" key="9">
    <source>
        <dbReference type="Proteomes" id="UP000315295"/>
    </source>
</evidence>